<dbReference type="GO" id="GO:0043546">
    <property type="term" value="F:molybdopterin cofactor binding"/>
    <property type="evidence" value="ECO:0007669"/>
    <property type="project" value="InterPro"/>
</dbReference>
<dbReference type="OrthoDB" id="9810782at2"/>
<gene>
    <name evidence="12" type="ORF">FME95_11995</name>
</gene>
<reference evidence="12 13" key="1">
    <citation type="submission" date="2019-07" db="EMBL/GenBank/DDBJ databases">
        <title>Reinekea sp. strain SSH23 genome sequencing and assembly.</title>
        <authorList>
            <person name="Kim I."/>
        </authorList>
    </citation>
    <scope>NUCLEOTIDE SEQUENCE [LARGE SCALE GENOMIC DNA]</scope>
    <source>
        <strain evidence="12 13">SSH23</strain>
    </source>
</reference>
<keyword evidence="10" id="KW-0534">Nitrate assimilation</keyword>
<keyword evidence="13" id="KW-1185">Reference proteome</keyword>
<evidence type="ECO:0000259" key="11">
    <source>
        <dbReference type="PROSITE" id="PS51669"/>
    </source>
</evidence>
<dbReference type="GO" id="GO:0046872">
    <property type="term" value="F:metal ion binding"/>
    <property type="evidence" value="ECO:0007669"/>
    <property type="project" value="UniProtKB-KW"/>
</dbReference>
<comment type="similarity">
    <text evidence="3">Belongs to the prokaryotic molybdopterin-containing oxidoreductase family. NasA/NapA/NarB subfamily.</text>
</comment>
<dbReference type="Pfam" id="PF04879">
    <property type="entry name" value="Molybdop_Fe4S4"/>
    <property type="match status" value="1"/>
</dbReference>
<dbReference type="GO" id="GO:1990204">
    <property type="term" value="C:oxidoreductase complex"/>
    <property type="evidence" value="ECO:0007669"/>
    <property type="project" value="UniProtKB-ARBA"/>
</dbReference>
<evidence type="ECO:0000256" key="2">
    <source>
        <dbReference type="ARBA" id="ARBA00001966"/>
    </source>
</evidence>
<evidence type="ECO:0000256" key="6">
    <source>
        <dbReference type="ARBA" id="ARBA00022723"/>
    </source>
</evidence>
<evidence type="ECO:0000256" key="7">
    <source>
        <dbReference type="ARBA" id="ARBA00023002"/>
    </source>
</evidence>
<dbReference type="PANTHER" id="PTHR43105">
    <property type="entry name" value="RESPIRATORY NITRATE REDUCTASE"/>
    <property type="match status" value="1"/>
</dbReference>
<comment type="cofactor">
    <cofactor evidence="1">
        <name>Mo-bis(molybdopterin guanine dinucleotide)</name>
        <dbReference type="ChEBI" id="CHEBI:60539"/>
    </cofactor>
</comment>
<accession>A0A5C8Z5M1</accession>
<keyword evidence="8" id="KW-0408">Iron</keyword>
<proteinExistence type="inferred from homology"/>
<evidence type="ECO:0000256" key="9">
    <source>
        <dbReference type="ARBA" id="ARBA00023014"/>
    </source>
</evidence>
<dbReference type="GO" id="GO:0051539">
    <property type="term" value="F:4 iron, 4 sulfur cluster binding"/>
    <property type="evidence" value="ECO:0007669"/>
    <property type="project" value="UniProtKB-KW"/>
</dbReference>
<dbReference type="PROSITE" id="PS51669">
    <property type="entry name" value="4FE4S_MOW_BIS_MGD"/>
    <property type="match status" value="1"/>
</dbReference>
<dbReference type="GO" id="GO:0042128">
    <property type="term" value="P:nitrate assimilation"/>
    <property type="evidence" value="ECO:0007669"/>
    <property type="project" value="UniProtKB-KW"/>
</dbReference>
<dbReference type="InterPro" id="IPR006657">
    <property type="entry name" value="MoPterin_dinucl-bd_dom"/>
</dbReference>
<name>A0A5C8Z5M1_9GAMM</name>
<dbReference type="AlphaFoldDB" id="A0A5C8Z5M1"/>
<dbReference type="InterPro" id="IPR007419">
    <property type="entry name" value="BFD-like_2Fe2S-bd_dom"/>
</dbReference>
<dbReference type="SMART" id="SM00926">
    <property type="entry name" value="Molybdop_Fe4S4"/>
    <property type="match status" value="1"/>
</dbReference>
<dbReference type="PIRSF" id="PIRSF036643">
    <property type="entry name" value="FDH_alpha"/>
    <property type="match status" value="1"/>
</dbReference>
<evidence type="ECO:0000256" key="1">
    <source>
        <dbReference type="ARBA" id="ARBA00001942"/>
    </source>
</evidence>
<keyword evidence="4" id="KW-0004">4Fe-4S</keyword>
<dbReference type="InterPro" id="IPR041854">
    <property type="entry name" value="BFD-like_2Fe2S-bd_dom_sf"/>
</dbReference>
<evidence type="ECO:0000256" key="8">
    <source>
        <dbReference type="ARBA" id="ARBA00023004"/>
    </source>
</evidence>
<keyword evidence="7" id="KW-0560">Oxidoreductase</keyword>
<dbReference type="Gene3D" id="3.40.228.10">
    <property type="entry name" value="Dimethylsulfoxide Reductase, domain 2"/>
    <property type="match status" value="1"/>
</dbReference>
<evidence type="ECO:0000313" key="12">
    <source>
        <dbReference type="EMBL" id="TXR52206.1"/>
    </source>
</evidence>
<evidence type="ECO:0000313" key="13">
    <source>
        <dbReference type="Proteomes" id="UP000321764"/>
    </source>
</evidence>
<comment type="caution">
    <text evidence="12">The sequence shown here is derived from an EMBL/GenBank/DDBJ whole genome shotgun (WGS) entry which is preliminary data.</text>
</comment>
<keyword evidence="5" id="KW-0500">Molybdenum</keyword>
<keyword evidence="9" id="KW-0411">Iron-sulfur</keyword>
<evidence type="ECO:0000256" key="5">
    <source>
        <dbReference type="ARBA" id="ARBA00022505"/>
    </source>
</evidence>
<dbReference type="InterPro" id="IPR050123">
    <property type="entry name" value="Prok_molybdopt-oxidoreductase"/>
</dbReference>
<dbReference type="Proteomes" id="UP000321764">
    <property type="component" value="Unassembled WGS sequence"/>
</dbReference>
<dbReference type="CDD" id="cd02754">
    <property type="entry name" value="MopB_Nitrate-R-NapA-like"/>
    <property type="match status" value="1"/>
</dbReference>
<keyword evidence="6" id="KW-0479">Metal-binding</keyword>
<dbReference type="CDD" id="cd02791">
    <property type="entry name" value="MopB_CT_Nitrate-R-NapA-like"/>
    <property type="match status" value="1"/>
</dbReference>
<dbReference type="SUPFAM" id="SSF53706">
    <property type="entry name" value="Formate dehydrogenase/DMSO reductase, domains 1-3"/>
    <property type="match status" value="1"/>
</dbReference>
<dbReference type="InterPro" id="IPR009010">
    <property type="entry name" value="Asp_de-COase-like_dom_sf"/>
</dbReference>
<dbReference type="InterPro" id="IPR041957">
    <property type="entry name" value="CT_Nitrate-R-NapA-like"/>
</dbReference>
<dbReference type="Pfam" id="PF04324">
    <property type="entry name" value="Fer2_BFD"/>
    <property type="match status" value="1"/>
</dbReference>
<dbReference type="GO" id="GO:0045333">
    <property type="term" value="P:cellular respiration"/>
    <property type="evidence" value="ECO:0007669"/>
    <property type="project" value="UniProtKB-ARBA"/>
</dbReference>
<dbReference type="PROSITE" id="PS00551">
    <property type="entry name" value="MOLYBDOPTERIN_PROK_1"/>
    <property type="match status" value="1"/>
</dbReference>
<sequence length="877" mass="97504">MKSTCPYCGVGCGVLAKPVNDSVSVQGDAEHPANAGKLCIKGSQLSSTLTSHGRLQAPVVENQQTSWTQALDYVAEKFRQSIEQYGPDSVAFYLSGQILSEDYYVANKLMKGFIGSANVDTNSRLCMSSAVAAYKRAFGSDTVPNSYDDLEETDLMILIGSNAAWTHPILYQRMRAAQKKNPHYKMVVIDPKRSATAGEADLHLAIKPGTDAMLYNGLLAYLARVGKLDQTFINQHTNNFEQALEACPQTLTEVALFCGISENKLRQFYDWFANAKRSISFYSMGINQSNSGTDKCNAIINVHLASGQIGKPGCGPYSITGQPNAMGGREVGGLANTLAAHMEFDATGIDKVSRFWRSNNIAKAPGLKALDMFEAVEQDKIKVLWVIGTNPAVSLPDSDRIKRILQQCECLIVSDCMAETDTTQYADVLLPATGWGEKNGTVTNADRTISRQRGFIQPLGQARHDWWIISEVAKRLGYGDAFQYEHAYEIFREHAQLSGFENNGSRDFDISAFSNITQQQYDSLKPIQWPVNETYPSGKARMFDDQQFFTADKKANFIAITPKLPELNAADKNSLILNNGRGRDQWHTMTRTSAAKKLNSHELYPSVLINPLDAKKLSIMANDLVKIANKNSNTLAIAKLSTSQSPGECYMSIHWNQQFANKTKANNLTQFIADPVSGQPQYKQNRVQAQAVTTKRWLALFSQQAISLNHNDNFSVSIEVNRGYFYLQALSESMLESECLSLLPNVEKQLQYRRPNQDEYRITGIVDSQIDYIVSVSEQSPIPALDALMRMFEQGQCNSELENELMSKSIDVIGQRVCSCFNVYHSDISDYLKQHPEASQSELQRELRCGSNCGSCRPEIADIVSHWQADVKVAENL</sequence>
<comment type="cofactor">
    <cofactor evidence="2">
        <name>[4Fe-4S] cluster</name>
        <dbReference type="ChEBI" id="CHEBI:49883"/>
    </cofactor>
</comment>
<dbReference type="EMBL" id="VKAD01000002">
    <property type="protein sequence ID" value="TXR52206.1"/>
    <property type="molecule type" value="Genomic_DNA"/>
</dbReference>
<evidence type="ECO:0000256" key="3">
    <source>
        <dbReference type="ARBA" id="ARBA00008747"/>
    </source>
</evidence>
<dbReference type="Gene3D" id="3.40.50.740">
    <property type="match status" value="1"/>
</dbReference>
<dbReference type="InterPro" id="IPR027467">
    <property type="entry name" value="MopterinOxRdtase_cofactor_BS"/>
</dbReference>
<dbReference type="Pfam" id="PF01568">
    <property type="entry name" value="Molydop_binding"/>
    <property type="match status" value="1"/>
</dbReference>
<dbReference type="Pfam" id="PF00384">
    <property type="entry name" value="Molybdopterin"/>
    <property type="match status" value="1"/>
</dbReference>
<evidence type="ECO:0000256" key="4">
    <source>
        <dbReference type="ARBA" id="ARBA00022485"/>
    </source>
</evidence>
<dbReference type="PANTHER" id="PTHR43105:SF9">
    <property type="entry name" value="NADPH-FE(3+) OXIDOREDUCTASE SUBUNIT ALPHA"/>
    <property type="match status" value="1"/>
</dbReference>
<dbReference type="Gene3D" id="2.20.25.90">
    <property type="entry name" value="ADC-like domains"/>
    <property type="match status" value="1"/>
</dbReference>
<organism evidence="12 13">
    <name type="scientific">Reinekea thalattae</name>
    <dbReference type="NCBI Taxonomy" id="2593301"/>
    <lineage>
        <taxon>Bacteria</taxon>
        <taxon>Pseudomonadati</taxon>
        <taxon>Pseudomonadota</taxon>
        <taxon>Gammaproteobacteria</taxon>
        <taxon>Oceanospirillales</taxon>
        <taxon>Saccharospirillaceae</taxon>
        <taxon>Reinekea</taxon>
    </lineage>
</organism>
<dbReference type="GO" id="GO:0016491">
    <property type="term" value="F:oxidoreductase activity"/>
    <property type="evidence" value="ECO:0007669"/>
    <property type="project" value="UniProtKB-KW"/>
</dbReference>
<dbReference type="InterPro" id="IPR006656">
    <property type="entry name" value="Mopterin_OxRdtase"/>
</dbReference>
<dbReference type="Gene3D" id="1.10.10.1100">
    <property type="entry name" value="BFD-like [2Fe-2S]-binding domain"/>
    <property type="match status" value="1"/>
</dbReference>
<dbReference type="SUPFAM" id="SSF50692">
    <property type="entry name" value="ADC-like"/>
    <property type="match status" value="1"/>
</dbReference>
<evidence type="ECO:0000256" key="10">
    <source>
        <dbReference type="ARBA" id="ARBA00023063"/>
    </source>
</evidence>
<dbReference type="GO" id="GO:0016020">
    <property type="term" value="C:membrane"/>
    <property type="evidence" value="ECO:0007669"/>
    <property type="project" value="TreeGrafter"/>
</dbReference>
<feature type="domain" description="4Fe-4S Mo/W bis-MGD-type" evidence="11">
    <location>
        <begin position="1"/>
        <end position="53"/>
    </location>
</feature>
<protein>
    <submittedName>
        <fullName evidence="12">Nitrate reductase</fullName>
    </submittedName>
</protein>
<dbReference type="InterPro" id="IPR006963">
    <property type="entry name" value="Mopterin_OxRdtase_4Fe-4S_dom"/>
</dbReference>
<dbReference type="Gene3D" id="2.40.40.20">
    <property type="match status" value="1"/>
</dbReference>